<dbReference type="InterPro" id="IPR046828">
    <property type="entry name" value="RepSA"/>
</dbReference>
<gene>
    <name evidence="1" type="ORF">OIE64_22535</name>
</gene>
<sequence length="476" mass="51843">MVTLDLRHVASPAVRDLLRLISRPDFDRAQQQIEHLGGCTEPVRLTGCTTTLDATTGEVLRSYTTDTEPTGNLLTACGNRRASRCPACSRLYAADTYHLIRAGLTGGKTVPDTVRTHPRVFATLTAPSFGPVHNRPDTRPCRCGTRHEPTDPLLGTPLDPATYDYAGAVLFNAHAGALWARFTTYLRREIAARLGLTQRAARAVLRVSFAKVAEYQKRGLVHFHAVIRLDGPDGSTQPPPSYATVAVLTDAIRAAAPRARISVVSDAVGERELGWGQQLDVREIAAFGTDAELTDQAVAAYVAKYATKSADASGTLDRSLFCRPCQGRGATLLPHGTPLPCLACDGTGQARPLARLAVARHVRQMIRTCWELGKLPEFAHLKLWKWAHMLGFRGHFSTKSRSYSTTLGALRAARRAWRTEQAHDHAGLPEHDPDTTLVLGHWTYLGTGYSPGAALLAAAVWHRRELARQFIAEGGC</sequence>
<organism evidence="1 2">
    <name type="scientific">Streptomyces brevispora</name>
    <dbReference type="NCBI Taxonomy" id="887462"/>
    <lineage>
        <taxon>Bacteria</taxon>
        <taxon>Bacillati</taxon>
        <taxon>Actinomycetota</taxon>
        <taxon>Actinomycetes</taxon>
        <taxon>Kitasatosporales</taxon>
        <taxon>Streptomycetaceae</taxon>
        <taxon>Streptomyces</taxon>
    </lineage>
</organism>
<evidence type="ECO:0000313" key="1">
    <source>
        <dbReference type="EMBL" id="WSC15338.1"/>
    </source>
</evidence>
<protein>
    <submittedName>
        <fullName evidence="1">Replication initiation protein</fullName>
    </submittedName>
</protein>
<dbReference type="EMBL" id="CP109114">
    <property type="protein sequence ID" value="WSC15338.1"/>
    <property type="molecule type" value="Genomic_DNA"/>
</dbReference>
<keyword evidence="2" id="KW-1185">Reference proteome</keyword>
<proteinExistence type="predicted"/>
<reference evidence="1 2" key="1">
    <citation type="submission" date="2022-10" db="EMBL/GenBank/DDBJ databases">
        <title>The complete genomes of actinobacterial strains from the NBC collection.</title>
        <authorList>
            <person name="Joergensen T.S."/>
            <person name="Alvarez Arevalo M."/>
            <person name="Sterndorff E.B."/>
            <person name="Faurdal D."/>
            <person name="Vuksanovic O."/>
            <person name="Mourched A.-S."/>
            <person name="Charusanti P."/>
            <person name="Shaw S."/>
            <person name="Blin K."/>
            <person name="Weber T."/>
        </authorList>
    </citation>
    <scope>NUCLEOTIDE SEQUENCE [LARGE SCALE GENOMIC DNA]</scope>
    <source>
        <strain evidence="1 2">NBC 01769</strain>
    </source>
</reference>
<evidence type="ECO:0000313" key="2">
    <source>
        <dbReference type="Proteomes" id="UP001330827"/>
    </source>
</evidence>
<dbReference type="Proteomes" id="UP001330827">
    <property type="component" value="Chromosome"/>
</dbReference>
<accession>A0ABZ1G606</accession>
<dbReference type="Pfam" id="PF20199">
    <property type="entry name" value="RepSA"/>
    <property type="match status" value="1"/>
</dbReference>
<name>A0ABZ1G606_9ACTN</name>
<dbReference type="RefSeq" id="WP_326594372.1">
    <property type="nucleotide sequence ID" value="NZ_CP109114.1"/>
</dbReference>